<accession>A0A139A9G4</accession>
<evidence type="ECO:0000256" key="1">
    <source>
        <dbReference type="SAM" id="MobiDB-lite"/>
    </source>
</evidence>
<evidence type="ECO:0008006" key="4">
    <source>
        <dbReference type="Google" id="ProtNLM"/>
    </source>
</evidence>
<dbReference type="InterPro" id="IPR036047">
    <property type="entry name" value="F-box-like_dom_sf"/>
</dbReference>
<dbReference type="Proteomes" id="UP000070544">
    <property type="component" value="Unassembled WGS sequence"/>
</dbReference>
<dbReference type="OrthoDB" id="26525at2759"/>
<name>A0A139A9G4_GONPJ</name>
<gene>
    <name evidence="2" type="ORF">M427DRAFT_34162</name>
</gene>
<organism evidence="2 3">
    <name type="scientific">Gonapodya prolifera (strain JEL478)</name>
    <name type="common">Monoblepharis prolifera</name>
    <dbReference type="NCBI Taxonomy" id="1344416"/>
    <lineage>
        <taxon>Eukaryota</taxon>
        <taxon>Fungi</taxon>
        <taxon>Fungi incertae sedis</taxon>
        <taxon>Chytridiomycota</taxon>
        <taxon>Chytridiomycota incertae sedis</taxon>
        <taxon>Monoblepharidomycetes</taxon>
        <taxon>Monoblepharidales</taxon>
        <taxon>Gonapodyaceae</taxon>
        <taxon>Gonapodya</taxon>
    </lineage>
</organism>
<dbReference type="SUPFAM" id="SSF81383">
    <property type="entry name" value="F-box domain"/>
    <property type="match status" value="1"/>
</dbReference>
<evidence type="ECO:0000313" key="2">
    <source>
        <dbReference type="EMBL" id="KXS13308.1"/>
    </source>
</evidence>
<dbReference type="STRING" id="1344416.A0A139A9G4"/>
<feature type="compositionally biased region" description="Polar residues" evidence="1">
    <location>
        <begin position="327"/>
        <end position="340"/>
    </location>
</feature>
<feature type="region of interest" description="Disordered" evidence="1">
    <location>
        <begin position="327"/>
        <end position="357"/>
    </location>
</feature>
<dbReference type="Gene3D" id="1.10.238.10">
    <property type="entry name" value="EF-hand"/>
    <property type="match status" value="1"/>
</dbReference>
<sequence length="480" mass="51131">MPPSPQADFPSLLTIPVPLLRIVLSHPLITPKDLVRFQSASRSLRSRVYEAGVWERTFSARFGRAAVLASMLVDCGVDVEDSFAAPDGLKGDEEWQGAVVGRWKRMERQWADKRHEEGAEVESPAMEEESAAGDDDVGQKGADEALESDSGDENDTESSESEASEAEESEVDDEPDGIAVAVAREGDEADDENACLDSANEQSQKLSEDDIVNEDGGPTQELGSGATAVASFDPSTAMSACFALLQEFDESGRKNLGLLADAANGALAVVEHSPSLVQPYHILSFVAFITNNLTHATRITALGRSLDPSFEPLADLQKEIADVQQKTGLDTGSGEGSSEQVPLLVSTPGSSRPTLSPPFTRLLHDLHARYDLDRDGVLNHSELSTLVQAANGTKPQPRQMEGLVQAFGVPGAGVSDAGSGGKKANGRDKGKSSRAKKAGLDVVGLAEFFLVQTLEDADETRRDLEKLGYSPKTLEAISTV</sequence>
<keyword evidence="3" id="KW-1185">Reference proteome</keyword>
<dbReference type="InterPro" id="IPR018247">
    <property type="entry name" value="EF_Hand_1_Ca_BS"/>
</dbReference>
<feature type="compositionally biased region" description="Acidic residues" evidence="1">
    <location>
        <begin position="144"/>
        <end position="176"/>
    </location>
</feature>
<dbReference type="AlphaFoldDB" id="A0A139A9G4"/>
<protein>
    <recommendedName>
        <fullName evidence="4">EF-hand domain-containing protein</fullName>
    </recommendedName>
</protein>
<dbReference type="EMBL" id="KQ965780">
    <property type="protein sequence ID" value="KXS13308.1"/>
    <property type="molecule type" value="Genomic_DNA"/>
</dbReference>
<feature type="compositionally biased region" description="Acidic residues" evidence="1">
    <location>
        <begin position="125"/>
        <end position="136"/>
    </location>
</feature>
<feature type="region of interest" description="Disordered" evidence="1">
    <location>
        <begin position="114"/>
        <end position="223"/>
    </location>
</feature>
<reference evidence="2 3" key="1">
    <citation type="journal article" date="2015" name="Genome Biol. Evol.">
        <title>Phylogenomic analyses indicate that early fungi evolved digesting cell walls of algal ancestors of land plants.</title>
        <authorList>
            <person name="Chang Y."/>
            <person name="Wang S."/>
            <person name="Sekimoto S."/>
            <person name="Aerts A.L."/>
            <person name="Choi C."/>
            <person name="Clum A."/>
            <person name="LaButti K.M."/>
            <person name="Lindquist E.A."/>
            <person name="Yee Ngan C."/>
            <person name="Ohm R.A."/>
            <person name="Salamov A.A."/>
            <person name="Grigoriev I.V."/>
            <person name="Spatafora J.W."/>
            <person name="Berbee M.L."/>
        </authorList>
    </citation>
    <scope>NUCLEOTIDE SEQUENCE [LARGE SCALE GENOMIC DNA]</scope>
    <source>
        <strain evidence="2 3">JEL478</strain>
    </source>
</reference>
<proteinExistence type="predicted"/>
<dbReference type="PROSITE" id="PS00018">
    <property type="entry name" value="EF_HAND_1"/>
    <property type="match status" value="1"/>
</dbReference>
<feature type="region of interest" description="Disordered" evidence="1">
    <location>
        <begin position="412"/>
        <end position="436"/>
    </location>
</feature>
<evidence type="ECO:0000313" key="3">
    <source>
        <dbReference type="Proteomes" id="UP000070544"/>
    </source>
</evidence>